<reference evidence="2 3" key="1">
    <citation type="submission" date="2015-02" db="EMBL/GenBank/DDBJ databases">
        <title>Genome sequene of Rhodovulum sulfidophilum DSM 2351.</title>
        <authorList>
            <person name="Nagao N."/>
        </authorList>
    </citation>
    <scope>NUCLEOTIDE SEQUENCE [LARGE SCALE GENOMIC DNA]</scope>
    <source>
        <strain evidence="2 3">DSM 2351</strain>
    </source>
</reference>
<dbReference type="NCBIfam" id="TIGR03725">
    <property type="entry name" value="T6A_YeaZ"/>
    <property type="match status" value="1"/>
</dbReference>
<dbReference type="KEGG" id="rsu:NHU_00752"/>
<accession>A0A0D6AZ55</accession>
<evidence type="ECO:0000313" key="3">
    <source>
        <dbReference type="Proteomes" id="UP000064912"/>
    </source>
</evidence>
<dbReference type="AlphaFoldDB" id="A0A0D6AZ55"/>
<dbReference type="GO" id="GO:0005829">
    <property type="term" value="C:cytosol"/>
    <property type="evidence" value="ECO:0007669"/>
    <property type="project" value="TreeGrafter"/>
</dbReference>
<dbReference type="Proteomes" id="UP000064912">
    <property type="component" value="Chromosome"/>
</dbReference>
<sequence length="227" mass="23030">MGRGIAPILAFDTSGPHCSAALLRDGEIVLSRHLDMARGQAEALMPLLGEVLDEVGLDWSDLGGLGVGVGPGNFTGIRISVAAARGLALAAGLPAIGVSMFQVLRRSAPGPETDLLSLEAPRGLAYVQPLRAGKLGAAQMIDPEAPAPLTEIGAEGIAHVTGFAARRLGTAFGTGWREAVPAEIAPAIAREAAALLSGGTVSPRPAPLYVRPADAAPPTDPPPVILP</sequence>
<dbReference type="InterPro" id="IPR022496">
    <property type="entry name" value="T6A_TsaB"/>
</dbReference>
<evidence type="ECO:0000259" key="1">
    <source>
        <dbReference type="Pfam" id="PF00814"/>
    </source>
</evidence>
<dbReference type="GO" id="GO:0008233">
    <property type="term" value="F:peptidase activity"/>
    <property type="evidence" value="ECO:0007669"/>
    <property type="project" value="UniProtKB-KW"/>
</dbReference>
<dbReference type="PANTHER" id="PTHR11735:SF11">
    <property type="entry name" value="TRNA THREONYLCARBAMOYLADENOSINE BIOSYNTHESIS PROTEIN TSAB"/>
    <property type="match status" value="1"/>
</dbReference>
<dbReference type="PANTHER" id="PTHR11735">
    <property type="entry name" value="TRNA N6-ADENOSINE THREONYLCARBAMOYLTRANSFERASE"/>
    <property type="match status" value="1"/>
</dbReference>
<gene>
    <name evidence="2" type="ORF">NHU_00752</name>
</gene>
<dbReference type="Pfam" id="PF00814">
    <property type="entry name" value="TsaD"/>
    <property type="match status" value="1"/>
</dbReference>
<evidence type="ECO:0000313" key="2">
    <source>
        <dbReference type="EMBL" id="BAQ67920.1"/>
    </source>
</evidence>
<dbReference type="InterPro" id="IPR043129">
    <property type="entry name" value="ATPase_NBD"/>
</dbReference>
<dbReference type="eggNOG" id="COG1214">
    <property type="taxonomic scope" value="Bacteria"/>
</dbReference>
<dbReference type="GO" id="GO:0002949">
    <property type="term" value="P:tRNA threonylcarbamoyladenosine modification"/>
    <property type="evidence" value="ECO:0007669"/>
    <property type="project" value="InterPro"/>
</dbReference>
<organism evidence="2 3">
    <name type="scientific">Rhodovulum sulfidophilum</name>
    <name type="common">Rhodobacter sulfidophilus</name>
    <dbReference type="NCBI Taxonomy" id="35806"/>
    <lineage>
        <taxon>Bacteria</taxon>
        <taxon>Pseudomonadati</taxon>
        <taxon>Pseudomonadota</taxon>
        <taxon>Alphaproteobacteria</taxon>
        <taxon>Rhodobacterales</taxon>
        <taxon>Paracoccaceae</taxon>
        <taxon>Rhodovulum</taxon>
    </lineage>
</organism>
<keyword evidence="2" id="KW-0645">Protease</keyword>
<dbReference type="SUPFAM" id="SSF53067">
    <property type="entry name" value="Actin-like ATPase domain"/>
    <property type="match status" value="1"/>
</dbReference>
<protein>
    <submittedName>
        <fullName evidence="2">Putative glycoprotease family protein</fullName>
    </submittedName>
</protein>
<keyword evidence="2" id="KW-0378">Hydrolase</keyword>
<dbReference type="Gene3D" id="3.30.420.40">
    <property type="match status" value="2"/>
</dbReference>
<dbReference type="PATRIC" id="fig|35806.4.peg.770"/>
<feature type="domain" description="Gcp-like" evidence="1">
    <location>
        <begin position="37"/>
        <end position="108"/>
    </location>
</feature>
<dbReference type="EMBL" id="AP014800">
    <property type="protein sequence ID" value="BAQ67920.1"/>
    <property type="molecule type" value="Genomic_DNA"/>
</dbReference>
<dbReference type="GO" id="GO:0006508">
    <property type="term" value="P:proteolysis"/>
    <property type="evidence" value="ECO:0007669"/>
    <property type="project" value="UniProtKB-KW"/>
</dbReference>
<name>A0A0D6AZ55_RHOSU</name>
<proteinExistence type="predicted"/>
<dbReference type="InterPro" id="IPR000905">
    <property type="entry name" value="Gcp-like_dom"/>
</dbReference>